<dbReference type="EMBL" id="AGZR01000008">
    <property type="protein sequence ID" value="EPD32581.1"/>
    <property type="molecule type" value="Genomic_DNA"/>
</dbReference>
<evidence type="ECO:0000259" key="9">
    <source>
        <dbReference type="Pfam" id="PF12323"/>
    </source>
</evidence>
<evidence type="ECO:0000256" key="5">
    <source>
        <dbReference type="ARBA" id="ARBA00023125"/>
    </source>
</evidence>
<dbReference type="Pfam" id="PF01385">
    <property type="entry name" value="OrfB_IS605"/>
    <property type="match status" value="1"/>
</dbReference>
<feature type="domain" description="Cas12f1-like TNB" evidence="8">
    <location>
        <begin position="435"/>
        <end position="497"/>
    </location>
</feature>
<dbReference type="PATRIC" id="fig|883161.3.peg.1274"/>
<keyword evidence="5" id="KW-0238">DNA-binding</keyword>
<sequence>MSYLCARGRFNLSGFSTGSMGVLPVRASLFALLFTTLHGARISAHWYGMSKENDHTVTCIKICLEPNKAQRAQFASFAGSARWAYNFALAIKIGYQKRWFEARKQFIESGLDEKAAGKKASEQVGRMPNYMSIATNEWTQLRDEVCPWYPEVPRRVFVGGFQRADAAFKNWFDSKSGRRSGAAMGWPKFKSKSKSRESFVIANDVQPAFVANLNRYIKTGELADMDYRHIKVPKCGEVRLTPGSAGQLRQLGRTMLAEAKTGELITRITSGTISRLGDRWYVSLVISGPFVPDAISTKRQRRNGVVGVDLGSGRFYATTSEGLSIINPKFVSKYEQELARANRALAKTAKGSAARKKALARLRRVHARSALARDGFSHQVSAWLTSQFAGVAVEKFDLASMLASAKGTVEKPGKNVDVKARFNAHLADVGIASTIDKLLYKGKRDGCRVQVVNTLDNSSTTCAKCGHTCVCGPEQKTFTCPDCGYNAPRQLNSAQYIRQLATVGFDELGLDMTASLTPDTGKRPIAFMTSAH</sequence>
<keyword evidence="4" id="KW-0862">Zinc</keyword>
<keyword evidence="3" id="KW-0479">Metal-binding</keyword>
<dbReference type="InterPro" id="IPR010095">
    <property type="entry name" value="Cas12f1-like_TNB"/>
</dbReference>
<reference evidence="10 11" key="1">
    <citation type="submission" date="2013-04" db="EMBL/GenBank/DDBJ databases">
        <title>The Genome Sequence of Propionimicrobium lymphophilum ACS-093-V-SCH5.</title>
        <authorList>
            <consortium name="The Broad Institute Genomics Platform"/>
            <person name="Earl A."/>
            <person name="Ward D."/>
            <person name="Feldgarden M."/>
            <person name="Gevers D."/>
            <person name="Saerens B."/>
            <person name="Vaneechoutte M."/>
            <person name="Walker B."/>
            <person name="Young S."/>
            <person name="Zeng Q."/>
            <person name="Gargeya S."/>
            <person name="Fitzgerald M."/>
            <person name="Haas B."/>
            <person name="Abouelleil A."/>
            <person name="Allen A.W."/>
            <person name="Alvarado L."/>
            <person name="Arachchi H.M."/>
            <person name="Berlin A.M."/>
            <person name="Chapman S.B."/>
            <person name="Gainer-Dewar J."/>
            <person name="Goldberg J."/>
            <person name="Griggs A."/>
            <person name="Gujja S."/>
            <person name="Hansen M."/>
            <person name="Howarth C."/>
            <person name="Imamovic A."/>
            <person name="Ireland A."/>
            <person name="Larimer J."/>
            <person name="McCowan C."/>
            <person name="Murphy C."/>
            <person name="Pearson M."/>
            <person name="Poon T.W."/>
            <person name="Priest M."/>
            <person name="Roberts A."/>
            <person name="Saif S."/>
            <person name="Shea T."/>
            <person name="Sisk P."/>
            <person name="Sykes S."/>
            <person name="Wortman J."/>
            <person name="Nusbaum C."/>
            <person name="Birren B."/>
        </authorList>
    </citation>
    <scope>NUCLEOTIDE SEQUENCE [LARGE SCALE GENOMIC DNA]</scope>
    <source>
        <strain evidence="10 11">ACS-093-V-SCH5</strain>
    </source>
</reference>
<organism evidence="10 11">
    <name type="scientific">Propionimicrobium lymphophilum ACS-093-V-SCH5</name>
    <dbReference type="NCBI Taxonomy" id="883161"/>
    <lineage>
        <taxon>Bacteria</taxon>
        <taxon>Bacillati</taxon>
        <taxon>Actinomycetota</taxon>
        <taxon>Actinomycetes</taxon>
        <taxon>Propionibacteriales</taxon>
        <taxon>Propionibacteriaceae</taxon>
        <taxon>Propionimicrobium</taxon>
    </lineage>
</organism>
<dbReference type="OrthoDB" id="6230307at2"/>
<gene>
    <name evidence="10" type="ORF">HMPREF9306_01280</name>
</gene>
<dbReference type="GO" id="GO:0006310">
    <property type="term" value="P:DNA recombination"/>
    <property type="evidence" value="ECO:0007669"/>
    <property type="project" value="UniProtKB-KW"/>
</dbReference>
<evidence type="ECO:0000256" key="3">
    <source>
        <dbReference type="ARBA" id="ARBA00022723"/>
    </source>
</evidence>
<evidence type="ECO:0000256" key="1">
    <source>
        <dbReference type="ARBA" id="ARBA00008761"/>
    </source>
</evidence>
<evidence type="ECO:0000256" key="2">
    <source>
        <dbReference type="ARBA" id="ARBA00022578"/>
    </source>
</evidence>
<feature type="domain" description="Probable transposase IS891/IS1136/IS1341" evidence="7">
    <location>
        <begin position="297"/>
        <end position="402"/>
    </location>
</feature>
<keyword evidence="6" id="KW-0233">DNA recombination</keyword>
<keyword evidence="11" id="KW-1185">Reference proteome</keyword>
<accession>S2W0C3</accession>
<evidence type="ECO:0000313" key="10">
    <source>
        <dbReference type="EMBL" id="EPD32581.1"/>
    </source>
</evidence>
<protein>
    <recommendedName>
        <fullName evidence="12">Transposase putative helix-turn-helix domain-containing protein</fullName>
    </recommendedName>
</protein>
<evidence type="ECO:0008006" key="12">
    <source>
        <dbReference type="Google" id="ProtNLM"/>
    </source>
</evidence>
<evidence type="ECO:0000313" key="11">
    <source>
        <dbReference type="Proteomes" id="UP000014417"/>
    </source>
</evidence>
<evidence type="ECO:0000256" key="4">
    <source>
        <dbReference type="ARBA" id="ARBA00022833"/>
    </source>
</evidence>
<evidence type="ECO:0000259" key="8">
    <source>
        <dbReference type="Pfam" id="PF07282"/>
    </source>
</evidence>
<dbReference type="HOGENOM" id="CLU_032903_0_2_11"/>
<dbReference type="GO" id="GO:0032196">
    <property type="term" value="P:transposition"/>
    <property type="evidence" value="ECO:0007669"/>
    <property type="project" value="UniProtKB-KW"/>
</dbReference>
<evidence type="ECO:0000256" key="6">
    <source>
        <dbReference type="ARBA" id="ARBA00023172"/>
    </source>
</evidence>
<dbReference type="Pfam" id="PF07282">
    <property type="entry name" value="Cas12f1-like_TNB"/>
    <property type="match status" value="1"/>
</dbReference>
<dbReference type="Pfam" id="PF12323">
    <property type="entry name" value="HTH_OrfB_IS605"/>
    <property type="match status" value="1"/>
</dbReference>
<proteinExistence type="inferred from homology"/>
<dbReference type="NCBIfam" id="NF040570">
    <property type="entry name" value="guided_TnpB"/>
    <property type="match status" value="1"/>
</dbReference>
<keyword evidence="2" id="KW-0815">Transposition</keyword>
<name>S2W0C3_9ACTN</name>
<dbReference type="AlphaFoldDB" id="S2W0C3"/>
<dbReference type="Proteomes" id="UP000014417">
    <property type="component" value="Unassembled WGS sequence"/>
</dbReference>
<dbReference type="GO" id="GO:0003677">
    <property type="term" value="F:DNA binding"/>
    <property type="evidence" value="ECO:0007669"/>
    <property type="project" value="UniProtKB-KW"/>
</dbReference>
<feature type="domain" description="Transposase putative helix-turn-helix" evidence="9">
    <location>
        <begin position="60"/>
        <end position="93"/>
    </location>
</feature>
<dbReference type="GO" id="GO:0046872">
    <property type="term" value="F:metal ion binding"/>
    <property type="evidence" value="ECO:0007669"/>
    <property type="project" value="UniProtKB-KW"/>
</dbReference>
<comment type="similarity">
    <text evidence="1">In the C-terminal section; belongs to the transposase 35 family.</text>
</comment>
<comment type="caution">
    <text evidence="10">The sequence shown here is derived from an EMBL/GenBank/DDBJ whole genome shotgun (WGS) entry which is preliminary data.</text>
</comment>
<dbReference type="InterPro" id="IPR021027">
    <property type="entry name" value="Transposase_put_HTH"/>
</dbReference>
<evidence type="ECO:0000259" key="7">
    <source>
        <dbReference type="Pfam" id="PF01385"/>
    </source>
</evidence>
<dbReference type="STRING" id="883161.HMPREF9306_01280"/>
<dbReference type="InterPro" id="IPR001959">
    <property type="entry name" value="Transposase"/>
</dbReference>